<feature type="transmembrane region" description="Helical" evidence="1">
    <location>
        <begin position="78"/>
        <end position="96"/>
    </location>
</feature>
<gene>
    <name evidence="2" type="ORF">EUAN_14780</name>
</gene>
<evidence type="ECO:0000256" key="1">
    <source>
        <dbReference type="SAM" id="Phobius"/>
    </source>
</evidence>
<dbReference type="EMBL" id="MKIE01000005">
    <property type="protein sequence ID" value="OHW62030.1"/>
    <property type="molecule type" value="Genomic_DNA"/>
</dbReference>
<proteinExistence type="predicted"/>
<keyword evidence="1" id="KW-0812">Transmembrane</keyword>
<comment type="caution">
    <text evidence="2">The sequence shown here is derived from an EMBL/GenBank/DDBJ whole genome shotgun (WGS) entry which is preliminary data.</text>
</comment>
<evidence type="ECO:0000313" key="3">
    <source>
        <dbReference type="Proteomes" id="UP000180254"/>
    </source>
</evidence>
<accession>A0A1S1V6M0</accession>
<feature type="transmembrane region" description="Helical" evidence="1">
    <location>
        <begin position="9"/>
        <end position="28"/>
    </location>
</feature>
<dbReference type="PROSITE" id="PS51257">
    <property type="entry name" value="PROKAR_LIPOPROTEIN"/>
    <property type="match status" value="1"/>
</dbReference>
<feature type="transmembrane region" description="Helical" evidence="1">
    <location>
        <begin position="102"/>
        <end position="125"/>
    </location>
</feature>
<keyword evidence="1" id="KW-0472">Membrane</keyword>
<reference evidence="2 3" key="1">
    <citation type="submission" date="2016-09" db="EMBL/GenBank/DDBJ databases">
        <title>Genome sequence of Eubacterium angustum.</title>
        <authorList>
            <person name="Poehlein A."/>
            <person name="Daniel R."/>
        </authorList>
    </citation>
    <scope>NUCLEOTIDE SEQUENCE [LARGE SCALE GENOMIC DNA]</scope>
    <source>
        <strain evidence="2 3">DSM 1989</strain>
    </source>
</reference>
<name>A0A1S1V6M0_9FIRM</name>
<organism evidence="2 3">
    <name type="scientific">Andreesenia angusta</name>
    <dbReference type="NCBI Taxonomy" id="39480"/>
    <lineage>
        <taxon>Bacteria</taxon>
        <taxon>Bacillati</taxon>
        <taxon>Bacillota</taxon>
        <taxon>Tissierellia</taxon>
        <taxon>Tissierellales</taxon>
        <taxon>Gottschalkiaceae</taxon>
        <taxon>Andreesenia</taxon>
    </lineage>
</organism>
<dbReference type="Proteomes" id="UP000180254">
    <property type="component" value="Unassembled WGS sequence"/>
</dbReference>
<evidence type="ECO:0000313" key="2">
    <source>
        <dbReference type="EMBL" id="OHW62030.1"/>
    </source>
</evidence>
<keyword evidence="3" id="KW-1185">Reference proteome</keyword>
<dbReference type="AlphaFoldDB" id="A0A1S1V6M0"/>
<dbReference type="STRING" id="39480.EUAN_14780"/>
<protein>
    <submittedName>
        <fullName evidence="2">Uncharacterized protein</fullName>
    </submittedName>
</protein>
<keyword evidence="1" id="KW-1133">Transmembrane helix</keyword>
<sequence>MEKIHTKLYLLWVMVSTIACVFLLRALYPDYENNEFPLFTDITLVIFLPSLFIFSSILLHLLTVILGNVVSVSYRQSLIIQIAFMIMTFLFSLSFMEFSLGIKLAVSSLSFIVAIPHFMITKALYQKMKH</sequence>
<feature type="transmembrane region" description="Helical" evidence="1">
    <location>
        <begin position="44"/>
        <end position="66"/>
    </location>
</feature>